<evidence type="ECO:0008006" key="5">
    <source>
        <dbReference type="Google" id="ProtNLM"/>
    </source>
</evidence>
<dbReference type="InterPro" id="IPR008991">
    <property type="entry name" value="Translation_prot_SH3-like_sf"/>
</dbReference>
<dbReference type="OrthoDB" id="1683515at2"/>
<evidence type="ECO:0000256" key="2">
    <source>
        <dbReference type="ARBA" id="ARBA00023274"/>
    </source>
</evidence>
<evidence type="ECO:0000313" key="3">
    <source>
        <dbReference type="EMBL" id="SOY28257.1"/>
    </source>
</evidence>
<dbReference type="CDD" id="cd06088">
    <property type="entry name" value="KOW_RPL14"/>
    <property type="match status" value="1"/>
</dbReference>
<dbReference type="GO" id="GO:1990904">
    <property type="term" value="C:ribonucleoprotein complex"/>
    <property type="evidence" value="ECO:0007669"/>
    <property type="project" value="UniProtKB-KW"/>
</dbReference>
<keyword evidence="2" id="KW-0687">Ribonucleoprotein</keyword>
<evidence type="ECO:0000313" key="4">
    <source>
        <dbReference type="Proteomes" id="UP000236311"/>
    </source>
</evidence>
<evidence type="ECO:0000256" key="1">
    <source>
        <dbReference type="ARBA" id="ARBA00022980"/>
    </source>
</evidence>
<organism evidence="3 4">
    <name type="scientific">Acetatifactor muris</name>
    <dbReference type="NCBI Taxonomy" id="879566"/>
    <lineage>
        <taxon>Bacteria</taxon>
        <taxon>Bacillati</taxon>
        <taxon>Bacillota</taxon>
        <taxon>Clostridia</taxon>
        <taxon>Lachnospirales</taxon>
        <taxon>Lachnospiraceae</taxon>
        <taxon>Acetatifactor</taxon>
    </lineage>
</organism>
<dbReference type="GO" id="GO:0005840">
    <property type="term" value="C:ribosome"/>
    <property type="evidence" value="ECO:0007669"/>
    <property type="project" value="UniProtKB-KW"/>
</dbReference>
<accession>A0A2K4ZCQ9</accession>
<dbReference type="InterPro" id="IPR041985">
    <property type="entry name" value="Ribosomal_eL14_KOW"/>
</dbReference>
<dbReference type="EMBL" id="OFSM01000004">
    <property type="protein sequence ID" value="SOY28257.1"/>
    <property type="molecule type" value="Genomic_DNA"/>
</dbReference>
<dbReference type="SUPFAM" id="SSF50104">
    <property type="entry name" value="Translation proteins SH3-like domain"/>
    <property type="match status" value="1"/>
</dbReference>
<keyword evidence="4" id="KW-1185">Reference proteome</keyword>
<protein>
    <recommendedName>
        <fullName evidence="5">50S ribosomal protein L14e</fullName>
    </recommendedName>
</protein>
<proteinExistence type="predicted"/>
<dbReference type="RefSeq" id="WP_103238362.1">
    <property type="nucleotide sequence ID" value="NZ_JANJZD010000004.1"/>
</dbReference>
<reference evidence="3 4" key="1">
    <citation type="submission" date="2018-01" db="EMBL/GenBank/DDBJ databases">
        <authorList>
            <person name="Gaut B.S."/>
            <person name="Morton B.R."/>
            <person name="Clegg M.T."/>
            <person name="Duvall M.R."/>
        </authorList>
    </citation>
    <scope>NUCLEOTIDE SEQUENCE [LARGE SCALE GENOMIC DNA]</scope>
    <source>
        <strain evidence="3">GP69</strain>
    </source>
</reference>
<gene>
    <name evidence="3" type="ORF">AMURIS_00964</name>
</gene>
<dbReference type="Proteomes" id="UP000236311">
    <property type="component" value="Unassembled WGS sequence"/>
</dbReference>
<sequence>MTGQLATSRAGHDRDTLYVIIAEEGDFVYLCDGRLKPPDRPKKKRRKHIQPIDSYVDEKLLYRLQKGEKVYAEEIRYALKQYGNTAAVPGDGGIVANR</sequence>
<name>A0A2K4ZCQ9_9FIRM</name>
<keyword evidence="1" id="KW-0689">Ribosomal protein</keyword>
<dbReference type="AlphaFoldDB" id="A0A2K4ZCQ9"/>